<dbReference type="Gene3D" id="3.40.190.80">
    <property type="match status" value="1"/>
</dbReference>
<proteinExistence type="inferred from homology"/>
<evidence type="ECO:0000256" key="2">
    <source>
        <dbReference type="ARBA" id="ARBA00013093"/>
    </source>
</evidence>
<gene>
    <name evidence="9" type="ORF">DWB78_15360</name>
    <name evidence="10" type="ORF">SAMN05216278_3318</name>
</gene>
<dbReference type="SUPFAM" id="SSF56655">
    <property type="entry name" value="Carbohydrate phosphatase"/>
    <property type="match status" value="1"/>
</dbReference>
<dbReference type="Proteomes" id="UP000199289">
    <property type="component" value="Unassembled WGS sequence"/>
</dbReference>
<reference evidence="11" key="1">
    <citation type="submission" date="2016-10" db="EMBL/GenBank/DDBJ databases">
        <authorList>
            <person name="Varghese N."/>
            <person name="Submissions S."/>
        </authorList>
    </citation>
    <scope>NUCLEOTIDE SEQUENCE [LARGE SCALE GENOMIC DNA]</scope>
    <source>
        <strain evidence="11">CGMCC 1.12397</strain>
    </source>
</reference>
<evidence type="ECO:0000313" key="11">
    <source>
        <dbReference type="Proteomes" id="UP000199289"/>
    </source>
</evidence>
<comment type="similarity">
    <text evidence="7">Belongs to the inositol monophosphatase superfamily. FBPase class 4 family.</text>
</comment>
<dbReference type="EMBL" id="QQST01000002">
    <property type="protein sequence ID" value="RDI70008.1"/>
    <property type="molecule type" value="Genomic_DNA"/>
</dbReference>
<keyword evidence="5 8" id="KW-0460">Magnesium</keyword>
<reference evidence="9 12" key="3">
    <citation type="submission" date="2018-07" db="EMBL/GenBank/DDBJ databases">
        <title>Genome sequence of extremly halophilic archaeon Halopelagius longus strain BC12-B1.</title>
        <authorList>
            <person name="Zhang X."/>
        </authorList>
    </citation>
    <scope>NUCLEOTIDE SEQUENCE [LARGE SCALE GENOMIC DNA]</scope>
    <source>
        <strain evidence="9 12">BC12-B1</strain>
    </source>
</reference>
<dbReference type="EC" id="3.1.3.11" evidence="2"/>
<sequence length="262" mass="28291">MTTRETLSVDAAYEGAEYANRHFRSDLTVERKSSKTDVVTDIDRATQRRVVSVIRDQFPDDAVVGEEEDERKTVPEEGYAWIIDPIDGTQNYTRGMHDWVTSVAVVEDGTPLSAVNVAPARGETYRATENGTRCDGRPVSVTDATDPETFVVAPTLRWTAENADTVGSLSKILTERFGEVRRLGSAQLTLSMVASGALDAAVAFDEDPNAWDTVAGAYHVTQAGGTVTDLDGDPWRPHARGIVASNGHAHDALLDAVNAASE</sequence>
<name>A0A1H1FNP4_9EURY</name>
<evidence type="ECO:0000256" key="3">
    <source>
        <dbReference type="ARBA" id="ARBA00022723"/>
    </source>
</evidence>
<dbReference type="Gene3D" id="3.30.540.10">
    <property type="entry name" value="Fructose-1,6-Bisphosphatase, subunit A, domain 1"/>
    <property type="match status" value="1"/>
</dbReference>
<dbReference type="GO" id="GO:0042132">
    <property type="term" value="F:fructose 1,6-bisphosphate 1-phosphatase activity"/>
    <property type="evidence" value="ECO:0007669"/>
    <property type="project" value="UniProtKB-EC"/>
</dbReference>
<keyword evidence="6" id="KW-0119">Carbohydrate metabolism</keyword>
<dbReference type="Proteomes" id="UP000255421">
    <property type="component" value="Unassembled WGS sequence"/>
</dbReference>
<feature type="binding site" evidence="8">
    <location>
        <position position="87"/>
    </location>
    <ligand>
        <name>Mg(2+)</name>
        <dbReference type="ChEBI" id="CHEBI:18420"/>
        <label>1</label>
        <note>catalytic</note>
    </ligand>
</feature>
<accession>A0A1H1FNP4</accession>
<evidence type="ECO:0000313" key="10">
    <source>
        <dbReference type="EMBL" id="SDR02531.1"/>
    </source>
</evidence>
<dbReference type="RefSeq" id="WP_092538812.1">
    <property type="nucleotide sequence ID" value="NZ_FNKQ01000004.1"/>
</dbReference>
<dbReference type="PANTHER" id="PTHR20854">
    <property type="entry name" value="INOSITOL MONOPHOSPHATASE"/>
    <property type="match status" value="1"/>
</dbReference>
<evidence type="ECO:0000256" key="7">
    <source>
        <dbReference type="ARBA" id="ARBA00038103"/>
    </source>
</evidence>
<feature type="binding site" evidence="8">
    <location>
        <position position="84"/>
    </location>
    <ligand>
        <name>Mg(2+)</name>
        <dbReference type="ChEBI" id="CHEBI:18420"/>
        <label>1</label>
        <note>catalytic</note>
    </ligand>
</feature>
<dbReference type="Pfam" id="PF00459">
    <property type="entry name" value="Inositol_P"/>
    <property type="match status" value="1"/>
</dbReference>
<dbReference type="OrthoDB" id="58111at2157"/>
<keyword evidence="12" id="KW-1185">Reference proteome</keyword>
<evidence type="ECO:0000256" key="1">
    <source>
        <dbReference type="ARBA" id="ARBA00001273"/>
    </source>
</evidence>
<evidence type="ECO:0000256" key="5">
    <source>
        <dbReference type="ARBA" id="ARBA00022842"/>
    </source>
</evidence>
<evidence type="ECO:0000256" key="8">
    <source>
        <dbReference type="PIRSR" id="PIRSR600760-2"/>
    </source>
</evidence>
<evidence type="ECO:0000256" key="4">
    <source>
        <dbReference type="ARBA" id="ARBA00022801"/>
    </source>
</evidence>
<dbReference type="CDD" id="cd01637">
    <property type="entry name" value="IMPase_like"/>
    <property type="match status" value="1"/>
</dbReference>
<dbReference type="InterPro" id="IPR000760">
    <property type="entry name" value="Inositol_monophosphatase-like"/>
</dbReference>
<protein>
    <recommendedName>
        <fullName evidence="2">fructose-bisphosphatase</fullName>
        <ecNumber evidence="2">3.1.3.11</ecNumber>
    </recommendedName>
</protein>
<keyword evidence="4" id="KW-0378">Hydrolase</keyword>
<comment type="cofactor">
    <cofactor evidence="8">
        <name>Mg(2+)</name>
        <dbReference type="ChEBI" id="CHEBI:18420"/>
    </cofactor>
</comment>
<reference evidence="10" key="2">
    <citation type="submission" date="2016-10" db="EMBL/GenBank/DDBJ databases">
        <authorList>
            <person name="de Groot N.N."/>
        </authorList>
    </citation>
    <scope>NUCLEOTIDE SEQUENCE [LARGE SCALE GENOMIC DNA]</scope>
    <source>
        <strain evidence="10">CGMCC 1.12397</strain>
    </source>
</reference>
<feature type="binding site" evidence="8">
    <location>
        <position position="212"/>
    </location>
    <ligand>
        <name>Mg(2+)</name>
        <dbReference type="ChEBI" id="CHEBI:18420"/>
        <label>1</label>
        <note>catalytic</note>
    </ligand>
</feature>
<evidence type="ECO:0000256" key="6">
    <source>
        <dbReference type="ARBA" id="ARBA00023277"/>
    </source>
</evidence>
<evidence type="ECO:0000313" key="9">
    <source>
        <dbReference type="EMBL" id="RDI70008.1"/>
    </source>
</evidence>
<dbReference type="AlphaFoldDB" id="A0A1H1FNP4"/>
<dbReference type="EMBL" id="FNKQ01000004">
    <property type="protein sequence ID" value="SDR02531.1"/>
    <property type="molecule type" value="Genomic_DNA"/>
</dbReference>
<feature type="binding site" evidence="8">
    <location>
        <position position="66"/>
    </location>
    <ligand>
        <name>Mg(2+)</name>
        <dbReference type="ChEBI" id="CHEBI:18420"/>
        <label>1</label>
        <note>catalytic</note>
    </ligand>
</feature>
<dbReference type="GO" id="GO:0007165">
    <property type="term" value="P:signal transduction"/>
    <property type="evidence" value="ECO:0007669"/>
    <property type="project" value="TreeGrafter"/>
</dbReference>
<dbReference type="GO" id="GO:0008934">
    <property type="term" value="F:inositol monophosphate 1-phosphatase activity"/>
    <property type="evidence" value="ECO:0007669"/>
    <property type="project" value="TreeGrafter"/>
</dbReference>
<dbReference type="PRINTS" id="PR00377">
    <property type="entry name" value="IMPHPHTASES"/>
</dbReference>
<feature type="binding site" evidence="8">
    <location>
        <position position="86"/>
    </location>
    <ligand>
        <name>Mg(2+)</name>
        <dbReference type="ChEBI" id="CHEBI:18420"/>
        <label>1</label>
        <note>catalytic</note>
    </ligand>
</feature>
<dbReference type="InterPro" id="IPR020583">
    <property type="entry name" value="Inositol_monoP_metal-BS"/>
</dbReference>
<evidence type="ECO:0000313" key="12">
    <source>
        <dbReference type="Proteomes" id="UP000255421"/>
    </source>
</evidence>
<dbReference type="PANTHER" id="PTHR20854:SF4">
    <property type="entry name" value="INOSITOL-1-MONOPHOSPHATASE-RELATED"/>
    <property type="match status" value="1"/>
</dbReference>
<comment type="catalytic activity">
    <reaction evidence="1">
        <text>beta-D-fructose 1,6-bisphosphate + H2O = beta-D-fructose 6-phosphate + phosphate</text>
        <dbReference type="Rhea" id="RHEA:11064"/>
        <dbReference type="ChEBI" id="CHEBI:15377"/>
        <dbReference type="ChEBI" id="CHEBI:32966"/>
        <dbReference type="ChEBI" id="CHEBI:43474"/>
        <dbReference type="ChEBI" id="CHEBI:57634"/>
        <dbReference type="EC" id="3.1.3.11"/>
    </reaction>
</comment>
<dbReference type="GO" id="GO:0046872">
    <property type="term" value="F:metal ion binding"/>
    <property type="evidence" value="ECO:0007669"/>
    <property type="project" value="UniProtKB-KW"/>
</dbReference>
<keyword evidence="3 8" id="KW-0479">Metal-binding</keyword>
<dbReference type="GO" id="GO:0006020">
    <property type="term" value="P:inositol metabolic process"/>
    <property type="evidence" value="ECO:0007669"/>
    <property type="project" value="TreeGrafter"/>
</dbReference>
<organism evidence="10 11">
    <name type="scientific">Halopelagius longus</name>
    <dbReference type="NCBI Taxonomy" id="1236180"/>
    <lineage>
        <taxon>Archaea</taxon>
        <taxon>Methanobacteriati</taxon>
        <taxon>Methanobacteriota</taxon>
        <taxon>Stenosarchaea group</taxon>
        <taxon>Halobacteria</taxon>
        <taxon>Halobacteriales</taxon>
        <taxon>Haloferacaceae</taxon>
    </lineage>
</organism>
<dbReference type="PROSITE" id="PS00629">
    <property type="entry name" value="IMP_1"/>
    <property type="match status" value="1"/>
</dbReference>